<feature type="transmembrane region" description="Helical" evidence="6">
    <location>
        <begin position="223"/>
        <end position="246"/>
    </location>
</feature>
<keyword evidence="4 6" id="KW-0472">Membrane</keyword>
<dbReference type="Proteomes" id="UP001642540">
    <property type="component" value="Unassembled WGS sequence"/>
</dbReference>
<dbReference type="PANTHER" id="PTHR24064">
    <property type="entry name" value="SOLUTE CARRIER FAMILY 22 MEMBER"/>
    <property type="match status" value="1"/>
</dbReference>
<feature type="transmembrane region" description="Helical" evidence="6">
    <location>
        <begin position="188"/>
        <end position="211"/>
    </location>
</feature>
<name>A0ABP1Q252_9HEXA</name>
<comment type="caution">
    <text evidence="7">The sequence shown here is derived from an EMBL/GenBank/DDBJ whole genome shotgun (WGS) entry which is preliminary data.</text>
</comment>
<evidence type="ECO:0000313" key="7">
    <source>
        <dbReference type="EMBL" id="CAL8084066.1"/>
    </source>
</evidence>
<evidence type="ECO:0000256" key="3">
    <source>
        <dbReference type="ARBA" id="ARBA00022989"/>
    </source>
</evidence>
<dbReference type="Gene3D" id="1.20.1250.20">
    <property type="entry name" value="MFS general substrate transporter like domains"/>
    <property type="match status" value="1"/>
</dbReference>
<comment type="subcellular location">
    <subcellularLocation>
        <location evidence="1">Membrane</location>
        <topology evidence="1">Multi-pass membrane protein</topology>
    </subcellularLocation>
</comment>
<feature type="transmembrane region" description="Helical" evidence="6">
    <location>
        <begin position="410"/>
        <end position="429"/>
    </location>
</feature>
<dbReference type="SUPFAM" id="SSF103473">
    <property type="entry name" value="MFS general substrate transporter"/>
    <property type="match status" value="1"/>
</dbReference>
<dbReference type="PROSITE" id="PS00216">
    <property type="entry name" value="SUGAR_TRANSPORT_1"/>
    <property type="match status" value="1"/>
</dbReference>
<evidence type="ECO:0000256" key="5">
    <source>
        <dbReference type="SAM" id="MobiDB-lite"/>
    </source>
</evidence>
<evidence type="ECO:0000256" key="1">
    <source>
        <dbReference type="ARBA" id="ARBA00004141"/>
    </source>
</evidence>
<reference evidence="7 8" key="1">
    <citation type="submission" date="2024-08" db="EMBL/GenBank/DDBJ databases">
        <authorList>
            <person name="Cucini C."/>
            <person name="Frati F."/>
        </authorList>
    </citation>
    <scope>NUCLEOTIDE SEQUENCE [LARGE SCALE GENOMIC DNA]</scope>
</reference>
<dbReference type="EMBL" id="CAXLJM020000017">
    <property type="protein sequence ID" value="CAL8084066.1"/>
    <property type="molecule type" value="Genomic_DNA"/>
</dbReference>
<evidence type="ECO:0000256" key="2">
    <source>
        <dbReference type="ARBA" id="ARBA00022692"/>
    </source>
</evidence>
<evidence type="ECO:0000256" key="4">
    <source>
        <dbReference type="ARBA" id="ARBA00023136"/>
    </source>
</evidence>
<gene>
    <name evidence="7" type="ORF">ODALV1_LOCUS5684</name>
</gene>
<evidence type="ECO:0000256" key="6">
    <source>
        <dbReference type="SAM" id="Phobius"/>
    </source>
</evidence>
<feature type="transmembrane region" description="Helical" evidence="6">
    <location>
        <begin position="382"/>
        <end position="403"/>
    </location>
</feature>
<feature type="transmembrane region" description="Helical" evidence="6">
    <location>
        <begin position="136"/>
        <end position="157"/>
    </location>
</feature>
<feature type="region of interest" description="Disordered" evidence="5">
    <location>
        <begin position="527"/>
        <end position="561"/>
    </location>
</feature>
<feature type="transmembrane region" description="Helical" evidence="6">
    <location>
        <begin position="500"/>
        <end position="517"/>
    </location>
</feature>
<feature type="transmembrane region" description="Helical" evidence="6">
    <location>
        <begin position="164"/>
        <end position="182"/>
    </location>
</feature>
<dbReference type="InterPro" id="IPR005829">
    <property type="entry name" value="Sugar_transporter_CS"/>
</dbReference>
<evidence type="ECO:0000313" key="8">
    <source>
        <dbReference type="Proteomes" id="UP001642540"/>
    </source>
</evidence>
<evidence type="ECO:0008006" key="9">
    <source>
        <dbReference type="Google" id="ProtNLM"/>
    </source>
</evidence>
<protein>
    <recommendedName>
        <fullName evidence="9">Organic cation transporter protein</fullName>
    </recommendedName>
</protein>
<organism evidence="7 8">
    <name type="scientific">Orchesella dallaii</name>
    <dbReference type="NCBI Taxonomy" id="48710"/>
    <lineage>
        <taxon>Eukaryota</taxon>
        <taxon>Metazoa</taxon>
        <taxon>Ecdysozoa</taxon>
        <taxon>Arthropoda</taxon>
        <taxon>Hexapoda</taxon>
        <taxon>Collembola</taxon>
        <taxon>Entomobryomorpha</taxon>
        <taxon>Entomobryoidea</taxon>
        <taxon>Orchesellidae</taxon>
        <taxon>Orchesellinae</taxon>
        <taxon>Orchesella</taxon>
    </lineage>
</organism>
<accession>A0ABP1Q252</accession>
<dbReference type="Pfam" id="PF00083">
    <property type="entry name" value="Sugar_tr"/>
    <property type="match status" value="1"/>
</dbReference>
<keyword evidence="3 6" id="KW-1133">Transmembrane helix</keyword>
<keyword evidence="2 6" id="KW-0812">Transmembrane</keyword>
<dbReference type="InterPro" id="IPR036259">
    <property type="entry name" value="MFS_trans_sf"/>
</dbReference>
<keyword evidence="8" id="KW-1185">Reference proteome</keyword>
<sequence>MNSQEEFQFMVSQLGDFGKYQFRQHVLHCLMWLLSAIHMMGFVFVFPIMNHRCFIEGIDEKCHVTNTTTLEVLENYIPKTEDGSLQSCFKFQTSDEGDNSSIISCGPEGYVYTPGYFQSSRVTEWDMICDRDWMRALLQATFLFGSLIGALSGGILADRFGRKPIICFSGILQFFWGFGVVFSDNYYACAFCIFMYGFFGSGTGSCPAVTLTMELVGPSKRTMCGILISCCFGLGGVIVAAWAYFLPGNARMLQLIYVSHSLILFGNWWLVDESFNWLWTQGKKEDAILLLQKAAKTNGFELICPPGVTTVKRRMTLADAIAKRQGNNKGFCCSPKRSGLFALFRTGEMRKRILVSMFTFFAAGALYYGLSFNSINLFGNPYLIFIMTCVADFPAIPIVILLTPKTGYKPMLCLFLMLPGVTCIVLAFINKNIWSTVIATLAKVSATLIFKITNAYTAELFPTVVRNTALGLCVMSTRLGGTAIPEINLLERFSGKLPNLVFGVIGLVAAGLVLVCLPETMNRPIPQTIEDVEGEKKKKKKGEQQGAKGESNDLGVEEDML</sequence>
<proteinExistence type="predicted"/>
<feature type="transmembrane region" description="Helical" evidence="6">
    <location>
        <begin position="29"/>
        <end position="49"/>
    </location>
</feature>
<dbReference type="InterPro" id="IPR005828">
    <property type="entry name" value="MFS_sugar_transport-like"/>
</dbReference>
<feature type="transmembrane region" description="Helical" evidence="6">
    <location>
        <begin position="353"/>
        <end position="370"/>
    </location>
</feature>